<comment type="caution">
    <text evidence="4">The sequence shown here is derived from an EMBL/GenBank/DDBJ whole genome shotgun (WGS) entry which is preliminary data.</text>
</comment>
<proteinExistence type="inferred from homology"/>
<reference evidence="4 5" key="1">
    <citation type="journal article" date="2014" name="Genome Biol. Evol.">
        <title>The secreted proteins of Achlya hypogyna and Thraustotheca clavata identify the ancestral oomycete secretome and reveal gene acquisitions by horizontal gene transfer.</title>
        <authorList>
            <person name="Misner I."/>
            <person name="Blouin N."/>
            <person name="Leonard G."/>
            <person name="Richards T.A."/>
            <person name="Lane C.E."/>
        </authorList>
    </citation>
    <scope>NUCLEOTIDE SEQUENCE [LARGE SCALE GENOMIC DNA]</scope>
    <source>
        <strain evidence="4 5">ATCC 34112</strain>
    </source>
</reference>
<dbReference type="PROSITE" id="PS50297">
    <property type="entry name" value="ANK_REP_REGION"/>
    <property type="match status" value="2"/>
</dbReference>
<evidence type="ECO:0000313" key="5">
    <source>
        <dbReference type="Proteomes" id="UP000243217"/>
    </source>
</evidence>
<dbReference type="InterPro" id="IPR011009">
    <property type="entry name" value="Kinase-like_dom_sf"/>
</dbReference>
<dbReference type="Pfam" id="PF07714">
    <property type="entry name" value="PK_Tyr_Ser-Thr"/>
    <property type="match status" value="1"/>
</dbReference>
<dbReference type="InterPro" id="IPR001245">
    <property type="entry name" value="Ser-Thr/Tyr_kinase_cat_dom"/>
</dbReference>
<dbReference type="PRINTS" id="PR01415">
    <property type="entry name" value="ANKYRIN"/>
</dbReference>
<dbReference type="InterPro" id="IPR000719">
    <property type="entry name" value="Prot_kinase_dom"/>
</dbReference>
<keyword evidence="5" id="KW-1185">Reference proteome</keyword>
<dbReference type="SMART" id="SM00248">
    <property type="entry name" value="ANK"/>
    <property type="match status" value="3"/>
</dbReference>
<protein>
    <submittedName>
        <fullName evidence="4">Serine/threonine-protein kinase TNNI3K-like</fullName>
    </submittedName>
</protein>
<evidence type="ECO:0000256" key="2">
    <source>
        <dbReference type="PROSITE-ProRule" id="PRU00023"/>
    </source>
</evidence>
<dbReference type="OrthoDB" id="3256376at2759"/>
<feature type="repeat" description="ANK" evidence="2">
    <location>
        <begin position="15"/>
        <end position="47"/>
    </location>
</feature>
<evidence type="ECO:0000256" key="1">
    <source>
        <dbReference type="ARBA" id="ARBA00005843"/>
    </source>
</evidence>
<dbReference type="PROSITE" id="PS50088">
    <property type="entry name" value="ANK_REPEAT"/>
    <property type="match status" value="2"/>
</dbReference>
<sequence>MLIASRADVNFKNECGRTPLHFAAQKGHVSLVKILIDAGAAIDATDENKSTPLHFAVFYCSPDVVSLLIQARADVCKTDKAGKTPIDIACENHHSQIAKMLEETLYTKIEVIKASELHHEKLIFASNGIKIEKGLYKGQSVRIETLQTPNDYELESIQTYAKVQMPHILPLLAYVRESPLKDVLPYITQGVLREFLKKQRAIDPVFTSRFQVALTLAKALEALHERNLVHRDLTSYNVFLSNDIWKVKLSYFDRNKDANTILTVESIKSMLWSAPEVMTKNVYTFASDIYSFGVILSELDTLKFPYEDSQLNGFSLMLAIPKGEVHLAFRDNCEPWYRELALQCLNENPN</sequence>
<dbReference type="SUPFAM" id="SSF56112">
    <property type="entry name" value="Protein kinase-like (PK-like)"/>
    <property type="match status" value="1"/>
</dbReference>
<keyword evidence="4" id="KW-0808">Transferase</keyword>
<comment type="similarity">
    <text evidence="1">Belongs to the protein kinase superfamily. TKL Ser/Thr protein kinase family.</text>
</comment>
<dbReference type="Proteomes" id="UP000243217">
    <property type="component" value="Unassembled WGS sequence"/>
</dbReference>
<feature type="repeat" description="ANK" evidence="2">
    <location>
        <begin position="48"/>
        <end position="80"/>
    </location>
</feature>
<dbReference type="AlphaFoldDB" id="A0A1V9ZYK1"/>
<dbReference type="EMBL" id="JNBS01000993">
    <property type="protein sequence ID" value="OQS03113.1"/>
    <property type="molecule type" value="Genomic_DNA"/>
</dbReference>
<dbReference type="InterPro" id="IPR008266">
    <property type="entry name" value="Tyr_kinase_AS"/>
</dbReference>
<keyword evidence="2" id="KW-0040">ANK repeat</keyword>
<dbReference type="PROSITE" id="PS50011">
    <property type="entry name" value="PROTEIN_KINASE_DOM"/>
    <property type="match status" value="1"/>
</dbReference>
<dbReference type="GO" id="GO:0005524">
    <property type="term" value="F:ATP binding"/>
    <property type="evidence" value="ECO:0007669"/>
    <property type="project" value="InterPro"/>
</dbReference>
<dbReference type="InterPro" id="IPR036770">
    <property type="entry name" value="Ankyrin_rpt-contain_sf"/>
</dbReference>
<dbReference type="SUPFAM" id="SSF48403">
    <property type="entry name" value="Ankyrin repeat"/>
    <property type="match status" value="1"/>
</dbReference>
<dbReference type="InterPro" id="IPR002110">
    <property type="entry name" value="Ankyrin_rpt"/>
</dbReference>
<dbReference type="STRING" id="74557.A0A1V9ZYK1"/>
<evidence type="ECO:0000259" key="3">
    <source>
        <dbReference type="PROSITE" id="PS50011"/>
    </source>
</evidence>
<dbReference type="Pfam" id="PF12796">
    <property type="entry name" value="Ank_2"/>
    <property type="match status" value="1"/>
</dbReference>
<name>A0A1V9ZYK1_9STRA</name>
<gene>
    <name evidence="4" type="ORF">THRCLA_21235</name>
</gene>
<accession>A0A1V9ZYK1</accession>
<feature type="domain" description="Protein kinase" evidence="3">
    <location>
        <begin position="95"/>
        <end position="350"/>
    </location>
</feature>
<dbReference type="Gene3D" id="1.10.510.10">
    <property type="entry name" value="Transferase(Phosphotransferase) domain 1"/>
    <property type="match status" value="1"/>
</dbReference>
<dbReference type="Gene3D" id="1.25.40.20">
    <property type="entry name" value="Ankyrin repeat-containing domain"/>
    <property type="match status" value="2"/>
</dbReference>
<dbReference type="PRINTS" id="PR00109">
    <property type="entry name" value="TYRKINASE"/>
</dbReference>
<keyword evidence="4" id="KW-0418">Kinase</keyword>
<dbReference type="PANTHER" id="PTHR44329:SF214">
    <property type="entry name" value="PROTEIN KINASE DOMAIN-CONTAINING PROTEIN"/>
    <property type="match status" value="1"/>
</dbReference>
<dbReference type="GO" id="GO:0004674">
    <property type="term" value="F:protein serine/threonine kinase activity"/>
    <property type="evidence" value="ECO:0007669"/>
    <property type="project" value="TreeGrafter"/>
</dbReference>
<organism evidence="4 5">
    <name type="scientific">Thraustotheca clavata</name>
    <dbReference type="NCBI Taxonomy" id="74557"/>
    <lineage>
        <taxon>Eukaryota</taxon>
        <taxon>Sar</taxon>
        <taxon>Stramenopiles</taxon>
        <taxon>Oomycota</taxon>
        <taxon>Saprolegniomycetes</taxon>
        <taxon>Saprolegniales</taxon>
        <taxon>Achlyaceae</taxon>
        <taxon>Thraustotheca</taxon>
    </lineage>
</organism>
<dbReference type="PROSITE" id="PS00109">
    <property type="entry name" value="PROTEIN_KINASE_TYR"/>
    <property type="match status" value="1"/>
</dbReference>
<dbReference type="PIRSF" id="PIRSF000654">
    <property type="entry name" value="Integrin-linked_kinase"/>
    <property type="match status" value="1"/>
</dbReference>
<dbReference type="PANTHER" id="PTHR44329">
    <property type="entry name" value="SERINE/THREONINE-PROTEIN KINASE TNNI3K-RELATED"/>
    <property type="match status" value="1"/>
</dbReference>
<evidence type="ECO:0000313" key="4">
    <source>
        <dbReference type="EMBL" id="OQS03113.1"/>
    </source>
</evidence>
<dbReference type="InterPro" id="IPR051681">
    <property type="entry name" value="Ser/Thr_Kinases-Pseudokinases"/>
</dbReference>